<feature type="binding site" evidence="7">
    <location>
        <position position="119"/>
    </location>
    <ligand>
        <name>S-adenosyl-L-methionine</name>
        <dbReference type="ChEBI" id="CHEBI:59789"/>
    </ligand>
</feature>
<feature type="region of interest" description="Interaction with RNA" evidence="7">
    <location>
        <begin position="125"/>
        <end position="130"/>
    </location>
</feature>
<dbReference type="Gene3D" id="3.40.50.150">
    <property type="entry name" value="Vaccinia Virus protein VP39"/>
    <property type="match status" value="1"/>
</dbReference>
<evidence type="ECO:0000313" key="8">
    <source>
        <dbReference type="EMBL" id="MEJ6348646.1"/>
    </source>
</evidence>
<dbReference type="NCBIfam" id="NF001080">
    <property type="entry name" value="PRK00121.2-2"/>
    <property type="match status" value="1"/>
</dbReference>
<keyword evidence="9" id="KW-1185">Reference proteome</keyword>
<dbReference type="Pfam" id="PF02390">
    <property type="entry name" value="Methyltransf_4"/>
    <property type="match status" value="1"/>
</dbReference>
<accession>A0ABU8SH19</accession>
<dbReference type="PANTHER" id="PTHR23417">
    <property type="entry name" value="3-DEOXY-D-MANNO-OCTULOSONIC-ACID TRANSFERASE/TRNA GUANINE-N 7 - -METHYLTRANSFERASE"/>
    <property type="match status" value="1"/>
</dbReference>
<dbReference type="InterPro" id="IPR003358">
    <property type="entry name" value="tRNA_(Gua-N-7)_MeTrfase_Trmb"/>
</dbReference>
<dbReference type="EMBL" id="JAWMWG010000001">
    <property type="protein sequence ID" value="MEJ6348646.1"/>
    <property type="molecule type" value="Genomic_DNA"/>
</dbReference>
<keyword evidence="4 7" id="KW-0808">Transferase</keyword>
<dbReference type="InterPro" id="IPR029063">
    <property type="entry name" value="SAM-dependent_MTases_sf"/>
</dbReference>
<feature type="binding site" evidence="7">
    <location>
        <begin position="193"/>
        <end position="196"/>
    </location>
    <ligand>
        <name>substrate</name>
    </ligand>
</feature>
<evidence type="ECO:0000256" key="1">
    <source>
        <dbReference type="ARBA" id="ARBA00000142"/>
    </source>
</evidence>
<dbReference type="PROSITE" id="PS51625">
    <property type="entry name" value="SAM_MT_TRMB"/>
    <property type="match status" value="1"/>
</dbReference>
<comment type="function">
    <text evidence="2 7">Catalyzes the formation of N(7)-methylguanine at position 46 (m7G46) in tRNA.</text>
</comment>
<evidence type="ECO:0000256" key="7">
    <source>
        <dbReference type="HAMAP-Rule" id="MF_01057"/>
    </source>
</evidence>
<gene>
    <name evidence="7 8" type="primary">trmB</name>
    <name evidence="8" type="ORF">R4Y45_05315</name>
</gene>
<protein>
    <recommendedName>
        <fullName evidence="7">tRNA (guanine-N(7)-)-methyltransferase</fullName>
        <ecNumber evidence="7">2.1.1.33</ecNumber>
    </recommendedName>
    <alternativeName>
        <fullName evidence="7">tRNA (guanine(46)-N(7))-methyltransferase</fullName>
    </alternativeName>
    <alternativeName>
        <fullName evidence="7">tRNA(m7G46)-methyltransferase</fullName>
    </alternativeName>
</protein>
<evidence type="ECO:0000313" key="9">
    <source>
        <dbReference type="Proteomes" id="UP001377804"/>
    </source>
</evidence>
<dbReference type="SUPFAM" id="SSF53335">
    <property type="entry name" value="S-adenosyl-L-methionine-dependent methyltransferases"/>
    <property type="match status" value="1"/>
</dbReference>
<keyword evidence="3 7" id="KW-0489">Methyltransferase</keyword>
<evidence type="ECO:0000256" key="2">
    <source>
        <dbReference type="ARBA" id="ARBA00003015"/>
    </source>
</evidence>
<feature type="binding site" evidence="7">
    <location>
        <position position="97"/>
    </location>
    <ligand>
        <name>S-adenosyl-L-methionine</name>
        <dbReference type="ChEBI" id="CHEBI:59789"/>
    </ligand>
</feature>
<comment type="similarity">
    <text evidence="7">Belongs to the class I-like SAM-binding methyltransferase superfamily. TrmB family.</text>
</comment>
<reference evidence="8 9" key="1">
    <citation type="submission" date="2023-10" db="EMBL/GenBank/DDBJ databases">
        <title>Holzapfeliella saturejae sp. nov. isolated from Satureja montana flowers.</title>
        <authorList>
            <person name="Alcantara C."/>
            <person name="Zuniga M."/>
            <person name="Landete J.M."/>
            <person name="Monedero V."/>
        </authorList>
    </citation>
    <scope>NUCLEOTIDE SEQUENCE [LARGE SCALE GENOMIC DNA]</scope>
    <source>
        <strain evidence="8 9">He02</strain>
    </source>
</reference>
<dbReference type="PANTHER" id="PTHR23417:SF14">
    <property type="entry name" value="PENTACOTRIPEPTIDE-REPEAT REGION OF PRORP DOMAIN-CONTAINING PROTEIN"/>
    <property type="match status" value="1"/>
</dbReference>
<feature type="binding site" evidence="7">
    <location>
        <position position="70"/>
    </location>
    <ligand>
        <name>S-adenosyl-L-methionine</name>
        <dbReference type="ChEBI" id="CHEBI:59789"/>
    </ligand>
</feature>
<organism evidence="8 9">
    <name type="scientific">Holzapfeliella saturejae</name>
    <dbReference type="NCBI Taxonomy" id="3082953"/>
    <lineage>
        <taxon>Bacteria</taxon>
        <taxon>Bacillati</taxon>
        <taxon>Bacillota</taxon>
        <taxon>Bacilli</taxon>
        <taxon>Lactobacillales</taxon>
        <taxon>Lactobacillaceae</taxon>
        <taxon>Holzapfeliella</taxon>
    </lineage>
</organism>
<name>A0ABU8SH19_9LACO</name>
<comment type="pathway">
    <text evidence="7">tRNA modification; N(7)-methylguanine-tRNA biosynthesis.</text>
</comment>
<comment type="caution">
    <text evidence="8">The sequence shown here is derived from an EMBL/GenBank/DDBJ whole genome shotgun (WGS) entry which is preliminary data.</text>
</comment>
<evidence type="ECO:0000256" key="4">
    <source>
        <dbReference type="ARBA" id="ARBA00022679"/>
    </source>
</evidence>
<dbReference type="EC" id="2.1.1.33" evidence="7"/>
<feature type="binding site" evidence="7">
    <location>
        <position position="45"/>
    </location>
    <ligand>
        <name>S-adenosyl-L-methionine</name>
        <dbReference type="ChEBI" id="CHEBI:59789"/>
    </ligand>
</feature>
<comment type="catalytic activity">
    <reaction evidence="1 7">
        <text>guanosine(46) in tRNA + S-adenosyl-L-methionine = N(7)-methylguanosine(46) in tRNA + S-adenosyl-L-homocysteine</text>
        <dbReference type="Rhea" id="RHEA:42708"/>
        <dbReference type="Rhea" id="RHEA-COMP:10188"/>
        <dbReference type="Rhea" id="RHEA-COMP:10189"/>
        <dbReference type="ChEBI" id="CHEBI:57856"/>
        <dbReference type="ChEBI" id="CHEBI:59789"/>
        <dbReference type="ChEBI" id="CHEBI:74269"/>
        <dbReference type="ChEBI" id="CHEBI:74480"/>
        <dbReference type="EC" id="2.1.1.33"/>
    </reaction>
</comment>
<keyword evidence="6 7" id="KW-0819">tRNA processing</keyword>
<dbReference type="RefSeq" id="WP_339970020.1">
    <property type="nucleotide sequence ID" value="NZ_JAWMWG010000001.1"/>
</dbReference>
<evidence type="ECO:0000256" key="5">
    <source>
        <dbReference type="ARBA" id="ARBA00022691"/>
    </source>
</evidence>
<evidence type="ECO:0000256" key="6">
    <source>
        <dbReference type="ARBA" id="ARBA00022694"/>
    </source>
</evidence>
<feature type="binding site" evidence="7">
    <location>
        <position position="155"/>
    </location>
    <ligand>
        <name>substrate</name>
    </ligand>
</feature>
<feature type="binding site" evidence="7">
    <location>
        <position position="123"/>
    </location>
    <ligand>
        <name>substrate</name>
    </ligand>
</feature>
<dbReference type="Proteomes" id="UP001377804">
    <property type="component" value="Unassembled WGS sequence"/>
</dbReference>
<dbReference type="HAMAP" id="MF_01057">
    <property type="entry name" value="tRNA_methyltr_TrmB"/>
    <property type="match status" value="1"/>
</dbReference>
<dbReference type="GO" id="GO:0008176">
    <property type="term" value="F:tRNA (guanine(46)-N7)-methyltransferase activity"/>
    <property type="evidence" value="ECO:0007669"/>
    <property type="project" value="UniProtKB-EC"/>
</dbReference>
<dbReference type="InterPro" id="IPR055361">
    <property type="entry name" value="tRNA_methyltr_TrmB_bact"/>
</dbReference>
<evidence type="ECO:0000256" key="3">
    <source>
        <dbReference type="ARBA" id="ARBA00022603"/>
    </source>
</evidence>
<proteinExistence type="inferred from homology"/>
<dbReference type="NCBIfam" id="TIGR00091">
    <property type="entry name" value="tRNA (guanosine(46)-N7)-methyltransferase TrmB"/>
    <property type="match status" value="1"/>
</dbReference>
<keyword evidence="5 7" id="KW-0949">S-adenosyl-L-methionine</keyword>
<sequence>MRLRRKPWTRNMIEQNPNYILDRPEAGLIDWSSRFENPDAPLYIEVGSGKGQFIINQAKKHPDVNFVAIEIQEAAIGMILRKQLDEKLPNLQLLLGNGEALTDYFAEDSVSKVFLNFSDPWPKTKHEKRRLTYKTFLDVYKTILKPNHGIEFKTDNQSLYNYSVQSFNNYGMHFDFVSVNLHDSKMAEDNIMTEYEEKFSSKGQSIYALYAHFSA</sequence>